<reference evidence="11" key="5">
    <citation type="submission" date="2025-09" db="UniProtKB">
        <authorList>
            <consortium name="Ensembl"/>
        </authorList>
    </citation>
    <scope>IDENTIFICATION</scope>
</reference>
<evidence type="ECO:0000259" key="10">
    <source>
        <dbReference type="PROSITE" id="PS50089"/>
    </source>
</evidence>
<evidence type="ECO:0000256" key="7">
    <source>
        <dbReference type="ARBA" id="ARBA00022786"/>
    </source>
</evidence>
<reference evidence="12" key="1">
    <citation type="journal article" date="2006" name="Science">
        <title>Ancient noncoding elements conserved in the human genome.</title>
        <authorList>
            <person name="Venkatesh B."/>
            <person name="Kirkness E.F."/>
            <person name="Loh Y.H."/>
            <person name="Halpern A.L."/>
            <person name="Lee A.P."/>
            <person name="Johnson J."/>
            <person name="Dandona N."/>
            <person name="Viswanathan L.D."/>
            <person name="Tay A."/>
            <person name="Venter J.C."/>
            <person name="Strausberg R.L."/>
            <person name="Brenner S."/>
        </authorList>
    </citation>
    <scope>NUCLEOTIDE SEQUENCE [LARGE SCALE GENOMIC DNA]</scope>
</reference>
<evidence type="ECO:0000256" key="3">
    <source>
        <dbReference type="ARBA" id="ARBA00012483"/>
    </source>
</evidence>
<organism evidence="11 12">
    <name type="scientific">Callorhinchus milii</name>
    <name type="common">Ghost shark</name>
    <dbReference type="NCBI Taxonomy" id="7868"/>
    <lineage>
        <taxon>Eukaryota</taxon>
        <taxon>Metazoa</taxon>
        <taxon>Chordata</taxon>
        <taxon>Craniata</taxon>
        <taxon>Vertebrata</taxon>
        <taxon>Chondrichthyes</taxon>
        <taxon>Holocephali</taxon>
        <taxon>Chimaeriformes</taxon>
        <taxon>Callorhinchidae</taxon>
        <taxon>Callorhinchus</taxon>
    </lineage>
</organism>
<evidence type="ECO:0000256" key="4">
    <source>
        <dbReference type="ARBA" id="ARBA00022679"/>
    </source>
</evidence>
<dbReference type="GO" id="GO:0061630">
    <property type="term" value="F:ubiquitin protein ligase activity"/>
    <property type="evidence" value="ECO:0007669"/>
    <property type="project" value="UniProtKB-EC"/>
</dbReference>
<dbReference type="EC" id="2.3.2.27" evidence="3"/>
<sequence>LGHLENTGPPPADRARISALPSVHITREQIASGLDCPVCKEDFQLREQVRQLPCNHFFHSDCIVPWLQLVSLCVHTHTHTRAHTPLFTSS</sequence>
<dbReference type="FunFam" id="3.30.40.10:FF:000069">
    <property type="entry name" value="E3 ubiquitin-protein ligase RNF115"/>
    <property type="match status" value="1"/>
</dbReference>
<dbReference type="Pfam" id="PF13639">
    <property type="entry name" value="zf-RING_2"/>
    <property type="match status" value="1"/>
</dbReference>
<dbReference type="GO" id="GO:0008270">
    <property type="term" value="F:zinc ion binding"/>
    <property type="evidence" value="ECO:0007669"/>
    <property type="project" value="UniProtKB-KW"/>
</dbReference>
<dbReference type="InParanoid" id="A0A4W3GMT5"/>
<dbReference type="InterPro" id="IPR013083">
    <property type="entry name" value="Znf_RING/FYVE/PHD"/>
</dbReference>
<dbReference type="PANTHER" id="PTHR15710">
    <property type="entry name" value="E3 UBIQUITIN-PROTEIN LIGASE PRAJA"/>
    <property type="match status" value="1"/>
</dbReference>
<evidence type="ECO:0000256" key="2">
    <source>
        <dbReference type="ARBA" id="ARBA00004906"/>
    </source>
</evidence>
<evidence type="ECO:0000256" key="9">
    <source>
        <dbReference type="PROSITE-ProRule" id="PRU00175"/>
    </source>
</evidence>
<dbReference type="Ensembl" id="ENSCMIT00000004952.1">
    <property type="protein sequence ID" value="ENSCMIP00000004776.1"/>
    <property type="gene ID" value="ENSCMIG00000002834.1"/>
</dbReference>
<evidence type="ECO:0000256" key="1">
    <source>
        <dbReference type="ARBA" id="ARBA00000900"/>
    </source>
</evidence>
<reference evidence="12" key="2">
    <citation type="journal article" date="2007" name="PLoS Biol.">
        <title>Survey sequencing and comparative analysis of the elephant shark (Callorhinchus milii) genome.</title>
        <authorList>
            <person name="Venkatesh B."/>
            <person name="Kirkness E.F."/>
            <person name="Loh Y.H."/>
            <person name="Halpern A.L."/>
            <person name="Lee A.P."/>
            <person name="Johnson J."/>
            <person name="Dandona N."/>
            <person name="Viswanathan L.D."/>
            <person name="Tay A."/>
            <person name="Venter J.C."/>
            <person name="Strausberg R.L."/>
            <person name="Brenner S."/>
        </authorList>
    </citation>
    <scope>NUCLEOTIDE SEQUENCE [LARGE SCALE GENOMIC DNA]</scope>
</reference>
<keyword evidence="12" id="KW-1185">Reference proteome</keyword>
<dbReference type="InterPro" id="IPR001841">
    <property type="entry name" value="Znf_RING"/>
</dbReference>
<comment type="catalytic activity">
    <reaction evidence="1">
        <text>S-ubiquitinyl-[E2 ubiquitin-conjugating enzyme]-L-cysteine + [acceptor protein]-L-lysine = [E2 ubiquitin-conjugating enzyme]-L-cysteine + N(6)-ubiquitinyl-[acceptor protein]-L-lysine.</text>
        <dbReference type="EC" id="2.3.2.27"/>
    </reaction>
</comment>
<evidence type="ECO:0000256" key="6">
    <source>
        <dbReference type="ARBA" id="ARBA00022771"/>
    </source>
</evidence>
<accession>A0A4W3GMT5</accession>
<reference evidence="11" key="4">
    <citation type="submission" date="2025-08" db="UniProtKB">
        <authorList>
            <consortium name="Ensembl"/>
        </authorList>
    </citation>
    <scope>IDENTIFICATION</scope>
</reference>
<dbReference type="PANTHER" id="PTHR15710:SF197">
    <property type="entry name" value="E3 UBIQUITIN-PROTEIN LIGASE RNF115-LIKE ISOFORM X1"/>
    <property type="match status" value="1"/>
</dbReference>
<dbReference type="GO" id="GO:0000209">
    <property type="term" value="P:protein polyubiquitination"/>
    <property type="evidence" value="ECO:0007669"/>
    <property type="project" value="UniProtKB-ARBA"/>
</dbReference>
<dbReference type="PROSITE" id="PS50089">
    <property type="entry name" value="ZF_RING_2"/>
    <property type="match status" value="1"/>
</dbReference>
<dbReference type="Gene3D" id="3.30.40.10">
    <property type="entry name" value="Zinc/RING finger domain, C3HC4 (zinc finger)"/>
    <property type="match status" value="1"/>
</dbReference>
<reference evidence="12" key="3">
    <citation type="journal article" date="2014" name="Nature">
        <title>Elephant shark genome provides unique insights into gnathostome evolution.</title>
        <authorList>
            <consortium name="International Elephant Shark Genome Sequencing Consortium"/>
            <person name="Venkatesh B."/>
            <person name="Lee A.P."/>
            <person name="Ravi V."/>
            <person name="Maurya A.K."/>
            <person name="Lian M.M."/>
            <person name="Swann J.B."/>
            <person name="Ohta Y."/>
            <person name="Flajnik M.F."/>
            <person name="Sutoh Y."/>
            <person name="Kasahara M."/>
            <person name="Hoon S."/>
            <person name="Gangu V."/>
            <person name="Roy S.W."/>
            <person name="Irimia M."/>
            <person name="Korzh V."/>
            <person name="Kondrychyn I."/>
            <person name="Lim Z.W."/>
            <person name="Tay B.H."/>
            <person name="Tohari S."/>
            <person name="Kong K.W."/>
            <person name="Ho S."/>
            <person name="Lorente-Galdos B."/>
            <person name="Quilez J."/>
            <person name="Marques-Bonet T."/>
            <person name="Raney B.J."/>
            <person name="Ingham P.W."/>
            <person name="Tay A."/>
            <person name="Hillier L.W."/>
            <person name="Minx P."/>
            <person name="Boehm T."/>
            <person name="Wilson R.K."/>
            <person name="Brenner S."/>
            <person name="Warren W.C."/>
        </authorList>
    </citation>
    <scope>NUCLEOTIDE SEQUENCE [LARGE SCALE GENOMIC DNA]</scope>
</reference>
<keyword evidence="5" id="KW-0479">Metal-binding</keyword>
<dbReference type="GO" id="GO:0005737">
    <property type="term" value="C:cytoplasm"/>
    <property type="evidence" value="ECO:0007669"/>
    <property type="project" value="TreeGrafter"/>
</dbReference>
<name>A0A4W3GMT5_CALMI</name>
<evidence type="ECO:0000313" key="11">
    <source>
        <dbReference type="Ensembl" id="ENSCMIP00000004776.1"/>
    </source>
</evidence>
<keyword evidence="7" id="KW-0833">Ubl conjugation pathway</keyword>
<dbReference type="SUPFAM" id="SSF57850">
    <property type="entry name" value="RING/U-box"/>
    <property type="match status" value="1"/>
</dbReference>
<evidence type="ECO:0000256" key="8">
    <source>
        <dbReference type="ARBA" id="ARBA00022833"/>
    </source>
</evidence>
<feature type="domain" description="RING-type" evidence="10">
    <location>
        <begin position="36"/>
        <end position="73"/>
    </location>
</feature>
<dbReference type="Proteomes" id="UP000314986">
    <property type="component" value="Unassembled WGS sequence"/>
</dbReference>
<proteinExistence type="predicted"/>
<keyword evidence="4" id="KW-0808">Transferase</keyword>
<keyword evidence="6 9" id="KW-0863">Zinc-finger</keyword>
<dbReference type="AlphaFoldDB" id="A0A4W3GMT5"/>
<dbReference type="SMART" id="SM00184">
    <property type="entry name" value="RING"/>
    <property type="match status" value="1"/>
</dbReference>
<evidence type="ECO:0000313" key="12">
    <source>
        <dbReference type="Proteomes" id="UP000314986"/>
    </source>
</evidence>
<dbReference type="OMA" id="HRCCIFR"/>
<dbReference type="GeneTree" id="ENSGT00940000157203"/>
<protein>
    <recommendedName>
        <fullName evidence="3">RING-type E3 ubiquitin transferase</fullName>
        <ecNumber evidence="3">2.3.2.27</ecNumber>
    </recommendedName>
</protein>
<dbReference type="STRING" id="7868.ENSCMIP00000004776"/>
<evidence type="ECO:0000256" key="5">
    <source>
        <dbReference type="ARBA" id="ARBA00022723"/>
    </source>
</evidence>
<keyword evidence="8" id="KW-0862">Zinc</keyword>
<comment type="pathway">
    <text evidence="2">Protein modification; protein ubiquitination.</text>
</comment>